<keyword evidence="2" id="KW-0648">Protein biosynthesis</keyword>
<dbReference type="CDD" id="cd00487">
    <property type="entry name" value="Pep_deformylase"/>
    <property type="match status" value="1"/>
</dbReference>
<reference evidence="4" key="1">
    <citation type="submission" date="2009-12" db="EMBL/GenBank/DDBJ databases">
        <title>Complete sequence of Treponema primitia strain ZAS-2.</title>
        <authorList>
            <person name="Tetu S.G."/>
            <person name="Matson E."/>
            <person name="Ren Q."/>
            <person name="Seshadri R."/>
            <person name="Elbourne L."/>
            <person name="Hassan K.A."/>
            <person name="Durkin A."/>
            <person name="Radune D."/>
            <person name="Mohamoud Y."/>
            <person name="Shay R."/>
            <person name="Jin S."/>
            <person name="Zhang X."/>
            <person name="Lucey K."/>
            <person name="Ballor N.R."/>
            <person name="Ottesen E."/>
            <person name="Rosenthal R."/>
            <person name="Allen A."/>
            <person name="Leadbetter J.R."/>
            <person name="Paulsen I.T."/>
        </authorList>
    </citation>
    <scope>NUCLEOTIDE SEQUENCE [LARGE SCALE GENOMIC DNA]</scope>
    <source>
        <strain evidence="4">ATCC BAA-887 / DSM 12427 / ZAS-2</strain>
    </source>
</reference>
<name>F5YGV0_TREPZ</name>
<gene>
    <name evidence="2 3" type="primary">def</name>
    <name evidence="3" type="ordered locus">TREPR_1178</name>
</gene>
<dbReference type="PIRSF" id="PIRSF004749">
    <property type="entry name" value="Pep_def"/>
    <property type="match status" value="1"/>
</dbReference>
<keyword evidence="4" id="KW-1185">Reference proteome</keyword>
<organism evidence="3 4">
    <name type="scientific">Treponema primitia (strain ATCC BAA-887 / DSM 12427 / ZAS-2)</name>
    <dbReference type="NCBI Taxonomy" id="545694"/>
    <lineage>
        <taxon>Bacteria</taxon>
        <taxon>Pseudomonadati</taxon>
        <taxon>Spirochaetota</taxon>
        <taxon>Spirochaetia</taxon>
        <taxon>Spirochaetales</taxon>
        <taxon>Treponemataceae</taxon>
        <taxon>Treponema</taxon>
    </lineage>
</organism>
<evidence type="ECO:0000313" key="3">
    <source>
        <dbReference type="EMBL" id="AEF86318.1"/>
    </source>
</evidence>
<dbReference type="Pfam" id="PF01327">
    <property type="entry name" value="Pep_deformylase"/>
    <property type="match status" value="1"/>
</dbReference>
<dbReference type="EMBL" id="CP001843">
    <property type="protein sequence ID" value="AEF86318.1"/>
    <property type="molecule type" value="Genomic_DNA"/>
</dbReference>
<evidence type="ECO:0000313" key="4">
    <source>
        <dbReference type="Proteomes" id="UP000009223"/>
    </source>
</evidence>
<dbReference type="SUPFAM" id="SSF56420">
    <property type="entry name" value="Peptide deformylase"/>
    <property type="match status" value="1"/>
</dbReference>
<comment type="function">
    <text evidence="2">Removes the formyl group from the N-terminal Met of newly synthesized proteins. Requires at least a dipeptide for an efficient rate of reaction. N-terminal L-methionine is a prerequisite for activity but the enzyme has broad specificity at other positions.</text>
</comment>
<evidence type="ECO:0000256" key="1">
    <source>
        <dbReference type="ARBA" id="ARBA00010759"/>
    </source>
</evidence>
<dbReference type="GO" id="GO:0006412">
    <property type="term" value="P:translation"/>
    <property type="evidence" value="ECO:0007669"/>
    <property type="project" value="UniProtKB-UniRule"/>
</dbReference>
<dbReference type="GO" id="GO:0046872">
    <property type="term" value="F:metal ion binding"/>
    <property type="evidence" value="ECO:0007669"/>
    <property type="project" value="UniProtKB-KW"/>
</dbReference>
<dbReference type="NCBIfam" id="NF001159">
    <property type="entry name" value="PRK00150.1-3"/>
    <property type="match status" value="1"/>
</dbReference>
<dbReference type="PANTHER" id="PTHR10458:SF22">
    <property type="entry name" value="PEPTIDE DEFORMYLASE"/>
    <property type="match status" value="1"/>
</dbReference>
<dbReference type="AlphaFoldDB" id="F5YGV0"/>
<dbReference type="STRING" id="545694.TREPR_1178"/>
<dbReference type="HAMAP" id="MF_00163">
    <property type="entry name" value="Pep_deformylase"/>
    <property type="match status" value="1"/>
</dbReference>
<sequence length="162" mass="18104">MEILTLGNDLLRQKAEPIKPIDSEIAKIAENMIETMHEGKGVGLAGPQVGLMKRIFVVHIDGDAPRVFINPSIVATSQETVKQEEGCLSIPGIWADVVRPESVRVQAWNEKGRPFTLEADGIMARVIQHEYDHLEGALFIDRLSESRREKILAKLEKQQQAL</sequence>
<dbReference type="GO" id="GO:0042586">
    <property type="term" value="F:peptide deformylase activity"/>
    <property type="evidence" value="ECO:0007669"/>
    <property type="project" value="UniProtKB-UniRule"/>
</dbReference>
<dbReference type="Gene3D" id="3.90.45.10">
    <property type="entry name" value="Peptide deformylase"/>
    <property type="match status" value="1"/>
</dbReference>
<feature type="binding site" evidence="2">
    <location>
        <position position="87"/>
    </location>
    <ligand>
        <name>Fe cation</name>
        <dbReference type="ChEBI" id="CHEBI:24875"/>
    </ligand>
</feature>
<dbReference type="RefSeq" id="WP_015708895.1">
    <property type="nucleotide sequence ID" value="NC_015578.1"/>
</dbReference>
<dbReference type="eggNOG" id="COG0242">
    <property type="taxonomic scope" value="Bacteria"/>
</dbReference>
<dbReference type="PANTHER" id="PTHR10458">
    <property type="entry name" value="PEPTIDE DEFORMYLASE"/>
    <property type="match status" value="1"/>
</dbReference>
<comment type="similarity">
    <text evidence="1 2">Belongs to the polypeptide deformylase family.</text>
</comment>
<keyword evidence="2 3" id="KW-0378">Hydrolase</keyword>
<comment type="cofactor">
    <cofactor evidence="2">
        <name>Fe(2+)</name>
        <dbReference type="ChEBI" id="CHEBI:29033"/>
    </cofactor>
    <text evidence="2">Binds 1 Fe(2+) ion.</text>
</comment>
<dbReference type="EC" id="3.5.1.88" evidence="2"/>
<feature type="binding site" evidence="2">
    <location>
        <position position="129"/>
    </location>
    <ligand>
        <name>Fe cation</name>
        <dbReference type="ChEBI" id="CHEBI:24875"/>
    </ligand>
</feature>
<protein>
    <recommendedName>
        <fullName evidence="2">Peptide deformylase</fullName>
        <shortName evidence="2">PDF</shortName>
        <ecNumber evidence="2">3.5.1.88</ecNumber>
    </recommendedName>
    <alternativeName>
        <fullName evidence="2">Polypeptide deformylase</fullName>
    </alternativeName>
</protein>
<dbReference type="InterPro" id="IPR036821">
    <property type="entry name" value="Peptide_deformylase_sf"/>
</dbReference>
<feature type="active site" evidence="2">
    <location>
        <position position="130"/>
    </location>
</feature>
<accession>F5YGV0</accession>
<proteinExistence type="inferred from homology"/>
<dbReference type="PRINTS" id="PR01576">
    <property type="entry name" value="PDEFORMYLASE"/>
</dbReference>
<dbReference type="NCBIfam" id="TIGR00079">
    <property type="entry name" value="pept_deformyl"/>
    <property type="match status" value="1"/>
</dbReference>
<reference evidence="3 4" key="2">
    <citation type="journal article" date="2011" name="ISME J.">
        <title>RNA-seq reveals cooperative metabolic interactions between two termite-gut spirochete species in co-culture.</title>
        <authorList>
            <person name="Rosenthal A.Z."/>
            <person name="Matson E.G."/>
            <person name="Eldar A."/>
            <person name="Leadbetter J.R."/>
        </authorList>
    </citation>
    <scope>NUCLEOTIDE SEQUENCE [LARGE SCALE GENOMIC DNA]</scope>
    <source>
        <strain evidence="4">ATCC BAA-887 / DSM 12427 / ZAS-2</strain>
    </source>
</reference>
<keyword evidence="2" id="KW-0479">Metal-binding</keyword>
<evidence type="ECO:0000256" key="2">
    <source>
        <dbReference type="HAMAP-Rule" id="MF_00163"/>
    </source>
</evidence>
<comment type="catalytic activity">
    <reaction evidence="2">
        <text>N-terminal N-formyl-L-methionyl-[peptide] + H2O = N-terminal L-methionyl-[peptide] + formate</text>
        <dbReference type="Rhea" id="RHEA:24420"/>
        <dbReference type="Rhea" id="RHEA-COMP:10639"/>
        <dbReference type="Rhea" id="RHEA-COMP:10640"/>
        <dbReference type="ChEBI" id="CHEBI:15377"/>
        <dbReference type="ChEBI" id="CHEBI:15740"/>
        <dbReference type="ChEBI" id="CHEBI:49298"/>
        <dbReference type="ChEBI" id="CHEBI:64731"/>
        <dbReference type="EC" id="3.5.1.88"/>
    </reaction>
</comment>
<dbReference type="HOGENOM" id="CLU_061901_2_0_12"/>
<dbReference type="Proteomes" id="UP000009223">
    <property type="component" value="Chromosome"/>
</dbReference>
<dbReference type="KEGG" id="tpi:TREPR_1178"/>
<dbReference type="InterPro" id="IPR023635">
    <property type="entry name" value="Peptide_deformylase"/>
</dbReference>
<keyword evidence="2" id="KW-0408">Iron</keyword>
<feature type="binding site" evidence="2">
    <location>
        <position position="133"/>
    </location>
    <ligand>
        <name>Fe cation</name>
        <dbReference type="ChEBI" id="CHEBI:24875"/>
    </ligand>
</feature>
<dbReference type="OrthoDB" id="9784988at2"/>